<sequence length="1176" mass="130187">MARSIPADRRRLGGRHFHSHLRSSPPSAADAAAAFCLRFRSRVLRGTDSQTKGLFYFVTLNTSMLCFATIQSGGHSLQLGVKDALLNALLVAAKRFSSGPPQLLTQICLALAALMLCALEHGKPIEQLFYSLRTLQSQDDGNVAVLEMLTVLPEEVVDTQNTDCRVSPAHRSQYGRELLSHTPMVLEFLLEQSQKISDGGVQLHERNRKVLRCLLSWVRADCFSEIPRDSLPTHPLLNFVFNSLQVPSSFDLAIEVLVELASRHEGLPQVLLSRVHFLKEVLLISALSSRDEKVISGLSCLMSEIGQAAPSLIVEASVEGLALADALLSCVAFPSEDWEIADSTLQFWSSLASYILGLDAEGAKNRKHSEDMLFSVFSALLDALLLRAQKIIVHVGKWLWRDSLWHKVVCNAYGAHANGWDAKLRSVVAHFSLWKFISLAYSHFLSQLNFKVGNGICILVDESTFIDESETVDLPDGLAHFRMNLVELLVDICQLLKPTRFVQKIVCMVVMEADEREVLKLRVGKAKRILVECKSNHCWLFAMSLEHEMLHCTIFTLDSLLLKVFCPSTATEPEAEHKISRSLFSCCTGVEVSTLLLFINSFPFILNVLFFGGWASPNVSIPWKEVETKLFALNVVSELILQESQVFDFSVIMQLVTIFSSIPPNKLKGFMCIVYRSLADVVGSYSKWISTFQTIARPLLLFLAAGISEPQSSNSCASALRKFCEDASTVIYEPANLEVLMWIGEALEKRQLPLEDEEEVVSAISMILGSVTNKELKNSLLARLLSSCYEAIGKLVNEGSSDSFRQNPAAYTQILNSAARGLYRMGTVFSHLVMPHPSGPAADDPIFGLLSTFWPMLEKLLRSEHMENSNLSTAACRALSLAIQSSGQHFALLLPSVLDCLSTNFLSFQSHEWYIRTEPDLVEAYTNFASTVVRGTHKVCIVEILSYNSEFSHKEEFGPLFVITFERFTQATSVMGLNSSYICDQEPDLVEAYTNFASTVVRGTHKLYDIFQEVLAASGSLLDVSFQKAAICCTAMHRGAALAAMSYLSCFLEVGLISLLESKNCILEGSYSAISIQVISRNGEGLVSNLVYALLGVSAMSRVQALPVEYLKQGEAETLVPVWMEALVGAASDYLGSKTFNGEMNNYGHMQGKGGRVLKRLIREFADSHRNVPNLT</sequence>
<dbReference type="InterPro" id="IPR057941">
    <property type="entry name" value="TPR_TNPO3_IPO13_2nd"/>
</dbReference>
<dbReference type="Pfam" id="PF08389">
    <property type="entry name" value="Xpo1"/>
    <property type="match status" value="1"/>
</dbReference>
<dbReference type="PANTHER" id="PTHR12363:SF44">
    <property type="entry name" value="ARM REPEAT SUPERFAMILY PROTEIN"/>
    <property type="match status" value="1"/>
</dbReference>
<dbReference type="Pfam" id="PF24138">
    <property type="entry name" value="TPR_TNPO3_IPO13_2nd"/>
    <property type="match status" value="1"/>
</dbReference>
<proteinExistence type="predicted"/>
<dbReference type="InterPro" id="IPR051345">
    <property type="entry name" value="Importin_beta-like_NTR"/>
</dbReference>
<keyword evidence="3" id="KW-1185">Reference proteome</keyword>
<evidence type="ECO:0000259" key="1">
    <source>
        <dbReference type="Pfam" id="PF08389"/>
    </source>
</evidence>
<protein>
    <recommendedName>
        <fullName evidence="1">Exportin-1/Importin-beta-like domain-containing protein</fullName>
    </recommendedName>
</protein>
<name>A0A8X8CD77_POPTO</name>
<gene>
    <name evidence="2" type="ORF">POTOM_048498</name>
</gene>
<dbReference type="EMBL" id="JAAWWB010000028">
    <property type="protein sequence ID" value="KAG6748569.1"/>
    <property type="molecule type" value="Genomic_DNA"/>
</dbReference>
<dbReference type="PANTHER" id="PTHR12363">
    <property type="entry name" value="TRANSPORTIN 3 AND IMPORTIN 13"/>
    <property type="match status" value="1"/>
</dbReference>
<feature type="domain" description="Exportin-1/Importin-beta-like" evidence="1">
    <location>
        <begin position="100"/>
        <end position="257"/>
    </location>
</feature>
<dbReference type="GO" id="GO:0006606">
    <property type="term" value="P:protein import into nucleus"/>
    <property type="evidence" value="ECO:0007669"/>
    <property type="project" value="TreeGrafter"/>
</dbReference>
<organism evidence="2 3">
    <name type="scientific">Populus tomentosa</name>
    <name type="common">Chinese white poplar</name>
    <dbReference type="NCBI Taxonomy" id="118781"/>
    <lineage>
        <taxon>Eukaryota</taxon>
        <taxon>Viridiplantae</taxon>
        <taxon>Streptophyta</taxon>
        <taxon>Embryophyta</taxon>
        <taxon>Tracheophyta</taxon>
        <taxon>Spermatophyta</taxon>
        <taxon>Magnoliopsida</taxon>
        <taxon>eudicotyledons</taxon>
        <taxon>Gunneridae</taxon>
        <taxon>Pentapetalae</taxon>
        <taxon>rosids</taxon>
        <taxon>fabids</taxon>
        <taxon>Malpighiales</taxon>
        <taxon>Salicaceae</taxon>
        <taxon>Saliceae</taxon>
        <taxon>Populus</taxon>
    </lineage>
</organism>
<reference evidence="2" key="1">
    <citation type="journal article" date="2020" name="bioRxiv">
        <title>Hybrid origin of Populus tomentosa Carr. identified through genome sequencing and phylogenomic analysis.</title>
        <authorList>
            <person name="An X."/>
            <person name="Gao K."/>
            <person name="Chen Z."/>
            <person name="Li J."/>
            <person name="Yang X."/>
            <person name="Yang X."/>
            <person name="Zhou J."/>
            <person name="Guo T."/>
            <person name="Zhao T."/>
            <person name="Huang S."/>
            <person name="Miao D."/>
            <person name="Khan W.U."/>
            <person name="Rao P."/>
            <person name="Ye M."/>
            <person name="Lei B."/>
            <person name="Liao W."/>
            <person name="Wang J."/>
            <person name="Ji L."/>
            <person name="Li Y."/>
            <person name="Guo B."/>
            <person name="Mustafa N.S."/>
            <person name="Li S."/>
            <person name="Yun Q."/>
            <person name="Keller S.R."/>
            <person name="Mao J."/>
            <person name="Zhang R."/>
            <person name="Strauss S.H."/>
        </authorList>
    </citation>
    <scope>NUCLEOTIDE SEQUENCE</scope>
    <source>
        <strain evidence="2">GM15</strain>
        <tissue evidence="2">Leaf</tissue>
    </source>
</reference>
<dbReference type="Proteomes" id="UP000886885">
    <property type="component" value="Chromosome 14D"/>
</dbReference>
<dbReference type="GO" id="GO:0005737">
    <property type="term" value="C:cytoplasm"/>
    <property type="evidence" value="ECO:0007669"/>
    <property type="project" value="TreeGrafter"/>
</dbReference>
<dbReference type="OrthoDB" id="435593at2759"/>
<accession>A0A8X8CD77</accession>
<comment type="caution">
    <text evidence="2">The sequence shown here is derived from an EMBL/GenBank/DDBJ whole genome shotgun (WGS) entry which is preliminary data.</text>
</comment>
<dbReference type="AlphaFoldDB" id="A0A8X8CD77"/>
<evidence type="ECO:0000313" key="3">
    <source>
        <dbReference type="Proteomes" id="UP000886885"/>
    </source>
</evidence>
<evidence type="ECO:0000313" key="2">
    <source>
        <dbReference type="EMBL" id="KAG6748569.1"/>
    </source>
</evidence>
<dbReference type="InterPro" id="IPR013598">
    <property type="entry name" value="Exportin-1/Importin-b-like"/>
</dbReference>